<dbReference type="EMBL" id="VFJB01000001">
    <property type="protein sequence ID" value="KAA0259459.1"/>
    <property type="molecule type" value="Genomic_DNA"/>
</dbReference>
<dbReference type="RefSeq" id="WP_149265279.1">
    <property type="nucleotide sequence ID" value="NZ_VFJB01000001.1"/>
</dbReference>
<sequence>MIDKNTTIEELVNIKPSSVDFLRKKGIVCVKCGEPIWGTVFEVCKEKGFSDEEIENIIKELNNLP</sequence>
<dbReference type="Proteomes" id="UP000322876">
    <property type="component" value="Unassembled WGS sequence"/>
</dbReference>
<name>A0A5A8F7P2_9BACT</name>
<gene>
    <name evidence="1" type="ORF">FHQ18_00855</name>
</gene>
<evidence type="ECO:0000313" key="2">
    <source>
        <dbReference type="Proteomes" id="UP000322876"/>
    </source>
</evidence>
<comment type="caution">
    <text evidence="1">The sequence shown here is derived from an EMBL/GenBank/DDBJ whole genome shotgun (WGS) entry which is preliminary data.</text>
</comment>
<dbReference type="InterPro" id="IPR038062">
    <property type="entry name" value="ScdA-like_N_sf"/>
</dbReference>
<dbReference type="OrthoDB" id="47460at2"/>
<organism evidence="1 2">
    <name type="scientific">Deferribacter autotrophicus</name>
    <dbReference type="NCBI Taxonomy" id="500465"/>
    <lineage>
        <taxon>Bacteria</taxon>
        <taxon>Pseudomonadati</taxon>
        <taxon>Deferribacterota</taxon>
        <taxon>Deferribacteres</taxon>
        <taxon>Deferribacterales</taxon>
        <taxon>Deferribacteraceae</taxon>
        <taxon>Deferribacter</taxon>
    </lineage>
</organism>
<dbReference type="Gene3D" id="1.10.3910.10">
    <property type="entry name" value="SP0561-like"/>
    <property type="match status" value="1"/>
</dbReference>
<proteinExistence type="predicted"/>
<protein>
    <submittedName>
        <fullName evidence="1">DUF1858 domain-containing protein</fullName>
    </submittedName>
</protein>
<reference evidence="1 2" key="1">
    <citation type="submission" date="2019-06" db="EMBL/GenBank/DDBJ databases">
        <title>Genomic insights into carbon and energy metabolism of Deferribacter autotrophicus revealed new metabolic traits in the phylum Deferribacteres.</title>
        <authorList>
            <person name="Slobodkin A.I."/>
            <person name="Slobodkina G.B."/>
            <person name="Allioux M."/>
            <person name="Alain K."/>
            <person name="Jebbar M."/>
            <person name="Shadrin V."/>
            <person name="Kublanov I.V."/>
            <person name="Toshchakov S.V."/>
            <person name="Bonch-Osmolovskaya E.A."/>
        </authorList>
    </citation>
    <scope>NUCLEOTIDE SEQUENCE [LARGE SCALE GENOMIC DNA]</scope>
    <source>
        <strain evidence="1 2">SL50</strain>
    </source>
</reference>
<dbReference type="SUPFAM" id="SSF140683">
    <property type="entry name" value="SP0561-like"/>
    <property type="match status" value="1"/>
</dbReference>
<keyword evidence="2" id="KW-1185">Reference proteome</keyword>
<accession>A0A5A8F7P2</accession>
<evidence type="ECO:0000313" key="1">
    <source>
        <dbReference type="EMBL" id="KAA0259459.1"/>
    </source>
</evidence>
<dbReference type="AlphaFoldDB" id="A0A5A8F7P2"/>